<proteinExistence type="inferred from homology"/>
<dbReference type="GO" id="GO:0009425">
    <property type="term" value="C:bacterial-type flagellum basal body"/>
    <property type="evidence" value="ECO:0007669"/>
    <property type="project" value="UniProtKB-SubCell"/>
</dbReference>
<feature type="domain" description="Flagellar basal body rod protein N-terminal" evidence="6">
    <location>
        <begin position="6"/>
        <end position="31"/>
    </location>
</feature>
<feature type="domain" description="Flagellar basal-body/hook protein C-terminal" evidence="7">
    <location>
        <begin position="386"/>
        <end position="430"/>
    </location>
</feature>
<evidence type="ECO:0000259" key="8">
    <source>
        <dbReference type="Pfam" id="PF07559"/>
    </source>
</evidence>
<name>A0A936ZM01_9BURK</name>
<gene>
    <name evidence="10" type="primary">flgE</name>
    <name evidence="10" type="ORF">JI739_23525</name>
</gene>
<dbReference type="InterPro" id="IPR053967">
    <property type="entry name" value="LlgE_F_G-like_D1"/>
</dbReference>
<dbReference type="EMBL" id="JAEQNA010000014">
    <property type="protein sequence ID" value="MBL0423327.1"/>
    <property type="molecule type" value="Genomic_DNA"/>
</dbReference>
<comment type="function">
    <text evidence="5">A flexible structure which links the flagellar filament to the drive apparatus in the basal body.</text>
</comment>
<dbReference type="GO" id="GO:0005829">
    <property type="term" value="C:cytosol"/>
    <property type="evidence" value="ECO:0007669"/>
    <property type="project" value="TreeGrafter"/>
</dbReference>
<evidence type="ECO:0000313" key="11">
    <source>
        <dbReference type="Proteomes" id="UP000613011"/>
    </source>
</evidence>
<organism evidence="10 11">
    <name type="scientific">Ramlibacter aurantiacus</name>
    <dbReference type="NCBI Taxonomy" id="2801330"/>
    <lineage>
        <taxon>Bacteria</taxon>
        <taxon>Pseudomonadati</taxon>
        <taxon>Pseudomonadota</taxon>
        <taxon>Betaproteobacteria</taxon>
        <taxon>Burkholderiales</taxon>
        <taxon>Comamonadaceae</taxon>
        <taxon>Ramlibacter</taxon>
    </lineage>
</organism>
<evidence type="ECO:0000256" key="3">
    <source>
        <dbReference type="ARBA" id="ARBA00019015"/>
    </source>
</evidence>
<comment type="subcellular location">
    <subcellularLocation>
        <location evidence="1 5">Bacterial flagellum basal body</location>
    </subcellularLocation>
</comment>
<protein>
    <recommendedName>
        <fullName evidence="3 5">Flagellar hook protein FlgE</fullName>
    </recommendedName>
</protein>
<accession>A0A936ZM01</accession>
<dbReference type="Gene3D" id="2.60.98.20">
    <property type="entry name" value="Flagellar hook protein FlgE"/>
    <property type="match status" value="1"/>
</dbReference>
<sequence>MSFQQGISGLNAAARNLEVIGNNIANATTVGSKLARAEFADQYSNAAALGSGQETGMGVRVSAVVQQFTQGGIRATDNPMDVAINGSGFFQLARGDGSDVAYTRNGQFKLDSAGYIVDANGLRLQGYEIDPLTGRTGGVTGAIVLPTQGIAPQATASVAMQLNLDARIAPPDGSTPAFSIGNTASYSASTSSAVFDAQGNERVLSFYFRRNATDNTWDVYAGLDGQPVPALVGGDHLPAGRITFNPDGSMNVAASGSLDTSGNFTAGDMSLGVPFAASTLSGGTTAPVSVSFTGSTQWGTTFGVTRLSQDGYAAGQITGFSIAADGTVEARYSNGKTVGAAKIALADFRNPQGLAAVGNNLFRATPASGQAAVGGPGSGNLGLLQGGALEESNIDITQQLVAMIEAQRAYQANAQAIKTQDQVQSAVVNMR</sequence>
<dbReference type="Proteomes" id="UP000613011">
    <property type="component" value="Unassembled WGS sequence"/>
</dbReference>
<feature type="domain" description="Flagellar hook protein FlgE/F/G-like D1" evidence="9">
    <location>
        <begin position="83"/>
        <end position="147"/>
    </location>
</feature>
<dbReference type="PANTHER" id="PTHR30435:SF1">
    <property type="entry name" value="FLAGELLAR HOOK PROTEIN FLGE"/>
    <property type="match status" value="1"/>
</dbReference>
<dbReference type="InterPro" id="IPR010930">
    <property type="entry name" value="Flg_bb/hook_C_dom"/>
</dbReference>
<evidence type="ECO:0000259" key="9">
    <source>
        <dbReference type="Pfam" id="PF22692"/>
    </source>
</evidence>
<keyword evidence="11" id="KW-1185">Reference proteome</keyword>
<keyword evidence="10" id="KW-0282">Flagellum</keyword>
<evidence type="ECO:0000256" key="1">
    <source>
        <dbReference type="ARBA" id="ARBA00004117"/>
    </source>
</evidence>
<dbReference type="NCBIfam" id="NF004238">
    <property type="entry name" value="PRK05682.1-1"/>
    <property type="match status" value="1"/>
</dbReference>
<evidence type="ECO:0000259" key="7">
    <source>
        <dbReference type="Pfam" id="PF06429"/>
    </source>
</evidence>
<dbReference type="AlphaFoldDB" id="A0A936ZM01"/>
<keyword evidence="10" id="KW-0969">Cilium</keyword>
<dbReference type="InterPro" id="IPR011491">
    <property type="entry name" value="FlgE_D2"/>
</dbReference>
<dbReference type="Pfam" id="PF22692">
    <property type="entry name" value="LlgE_F_G_D1"/>
    <property type="match status" value="1"/>
</dbReference>
<dbReference type="PANTHER" id="PTHR30435">
    <property type="entry name" value="FLAGELLAR PROTEIN"/>
    <property type="match status" value="1"/>
</dbReference>
<dbReference type="Pfam" id="PF07559">
    <property type="entry name" value="FlgE_D2"/>
    <property type="match status" value="1"/>
</dbReference>
<dbReference type="SUPFAM" id="SSF117143">
    <property type="entry name" value="Flagellar hook protein flgE"/>
    <property type="match status" value="1"/>
</dbReference>
<evidence type="ECO:0000259" key="6">
    <source>
        <dbReference type="Pfam" id="PF00460"/>
    </source>
</evidence>
<dbReference type="GO" id="GO:0009424">
    <property type="term" value="C:bacterial-type flagellum hook"/>
    <property type="evidence" value="ECO:0007669"/>
    <property type="project" value="TreeGrafter"/>
</dbReference>
<dbReference type="Pfam" id="PF00460">
    <property type="entry name" value="Flg_bb_rod"/>
    <property type="match status" value="1"/>
</dbReference>
<dbReference type="InterPro" id="IPR001444">
    <property type="entry name" value="Flag_bb_rod_N"/>
</dbReference>
<keyword evidence="10" id="KW-0966">Cell projection</keyword>
<evidence type="ECO:0000313" key="10">
    <source>
        <dbReference type="EMBL" id="MBL0423327.1"/>
    </source>
</evidence>
<evidence type="ECO:0000256" key="5">
    <source>
        <dbReference type="RuleBase" id="RU362116"/>
    </source>
</evidence>
<evidence type="ECO:0000256" key="2">
    <source>
        <dbReference type="ARBA" id="ARBA00009677"/>
    </source>
</evidence>
<evidence type="ECO:0000256" key="4">
    <source>
        <dbReference type="ARBA" id="ARBA00023143"/>
    </source>
</evidence>
<comment type="similarity">
    <text evidence="2 5">Belongs to the flagella basal body rod proteins family.</text>
</comment>
<dbReference type="Pfam" id="PF06429">
    <property type="entry name" value="Flg_bbr_C"/>
    <property type="match status" value="1"/>
</dbReference>
<dbReference type="RefSeq" id="WP_201686466.1">
    <property type="nucleotide sequence ID" value="NZ_JAEQNA010000014.1"/>
</dbReference>
<keyword evidence="4 5" id="KW-0975">Bacterial flagellum</keyword>
<dbReference type="InterPro" id="IPR020013">
    <property type="entry name" value="Flagellar_FlgE/F/G"/>
</dbReference>
<feature type="domain" description="Flagellar hook protein FlgE D2" evidence="8">
    <location>
        <begin position="163"/>
        <end position="312"/>
    </location>
</feature>
<dbReference type="GO" id="GO:0071978">
    <property type="term" value="P:bacterial-type flagellum-dependent swarming motility"/>
    <property type="evidence" value="ECO:0007669"/>
    <property type="project" value="TreeGrafter"/>
</dbReference>
<dbReference type="InterPro" id="IPR037925">
    <property type="entry name" value="FlgE/F/G-like"/>
</dbReference>
<comment type="caution">
    <text evidence="10">The sequence shown here is derived from an EMBL/GenBank/DDBJ whole genome shotgun (WGS) entry which is preliminary data.</text>
</comment>
<reference evidence="10" key="1">
    <citation type="submission" date="2021-01" db="EMBL/GenBank/DDBJ databases">
        <title>Ramlibacter sp. strain AW1 16S ribosomal RNA gene Genome sequencing and assembly.</title>
        <authorList>
            <person name="Kang M."/>
        </authorList>
    </citation>
    <scope>NUCLEOTIDE SEQUENCE</scope>
    <source>
        <strain evidence="10">AW1</strain>
    </source>
</reference>
<dbReference type="NCBIfam" id="TIGR03506">
    <property type="entry name" value="FlgEFG_subfam"/>
    <property type="match status" value="1"/>
</dbReference>
<dbReference type="InterPro" id="IPR037058">
    <property type="entry name" value="Falgellar_hook_FlgE_sf"/>
</dbReference>